<dbReference type="InterPro" id="IPR001680">
    <property type="entry name" value="WD40_rpt"/>
</dbReference>
<dbReference type="PROSITE" id="PS50082">
    <property type="entry name" value="WD_REPEATS_2"/>
    <property type="match status" value="1"/>
</dbReference>
<dbReference type="InterPro" id="IPR036322">
    <property type="entry name" value="WD40_repeat_dom_sf"/>
</dbReference>
<dbReference type="InterPro" id="IPR015943">
    <property type="entry name" value="WD40/YVTN_repeat-like_dom_sf"/>
</dbReference>
<feature type="compositionally biased region" description="Basic and acidic residues" evidence="4">
    <location>
        <begin position="32"/>
        <end position="45"/>
    </location>
</feature>
<dbReference type="EMBL" id="KZ303492">
    <property type="protein sequence ID" value="PIA17895.1"/>
    <property type="molecule type" value="Genomic_DNA"/>
</dbReference>
<keyword evidence="1 3" id="KW-0853">WD repeat</keyword>
<gene>
    <name evidence="5" type="ORF">COEREDRAFT_14328</name>
</gene>
<feature type="compositionally biased region" description="Basic residues" evidence="4">
    <location>
        <begin position="1"/>
        <end position="13"/>
    </location>
</feature>
<dbReference type="PROSITE" id="PS00678">
    <property type="entry name" value="WD_REPEATS_1"/>
    <property type="match status" value="1"/>
</dbReference>
<accession>A0A2G5BFV3</accession>
<dbReference type="InterPro" id="IPR019775">
    <property type="entry name" value="WD40_repeat_CS"/>
</dbReference>
<protein>
    <submittedName>
        <fullName evidence="5">WD40 repeat-like protein</fullName>
    </submittedName>
</protein>
<keyword evidence="2" id="KW-0677">Repeat</keyword>
<dbReference type="PANTHER" id="PTHR44472:SF1">
    <property type="entry name" value="DDB1 AND CUL4 ASSOCIATED FACTOR 4"/>
    <property type="match status" value="1"/>
</dbReference>
<evidence type="ECO:0000256" key="2">
    <source>
        <dbReference type="ARBA" id="ARBA00022737"/>
    </source>
</evidence>
<reference evidence="5 6" key="1">
    <citation type="journal article" date="2015" name="Genome Biol. Evol.">
        <title>Phylogenomic analyses indicate that early fungi evolved digesting cell walls of algal ancestors of land plants.</title>
        <authorList>
            <person name="Chang Y."/>
            <person name="Wang S."/>
            <person name="Sekimoto S."/>
            <person name="Aerts A.L."/>
            <person name="Choi C."/>
            <person name="Clum A."/>
            <person name="LaButti K.M."/>
            <person name="Lindquist E.A."/>
            <person name="Yee Ngan C."/>
            <person name="Ohm R.A."/>
            <person name="Salamov A.A."/>
            <person name="Grigoriev I.V."/>
            <person name="Spatafora J.W."/>
            <person name="Berbee M.L."/>
        </authorList>
    </citation>
    <scope>NUCLEOTIDE SEQUENCE [LARGE SCALE GENOMIC DNA]</scope>
    <source>
        <strain evidence="5 6">NRRL 1564</strain>
    </source>
</reference>
<name>A0A2G5BFV3_COERN</name>
<dbReference type="InterPro" id="IPR052254">
    <property type="entry name" value="CUL4-DDB1_E3_ligase_receptor"/>
</dbReference>
<dbReference type="PANTHER" id="PTHR44472">
    <property type="entry name" value="DDB1- AND CUL4-ASSOCIATED FACTOR 4-RELATED"/>
    <property type="match status" value="1"/>
</dbReference>
<evidence type="ECO:0000256" key="1">
    <source>
        <dbReference type="ARBA" id="ARBA00022574"/>
    </source>
</evidence>
<dbReference type="Proteomes" id="UP000242474">
    <property type="component" value="Unassembled WGS sequence"/>
</dbReference>
<feature type="repeat" description="WD" evidence="3">
    <location>
        <begin position="351"/>
        <end position="366"/>
    </location>
</feature>
<dbReference type="AlphaFoldDB" id="A0A2G5BFV3"/>
<dbReference type="SMART" id="SM00320">
    <property type="entry name" value="WD40"/>
    <property type="match status" value="4"/>
</dbReference>
<evidence type="ECO:0000256" key="4">
    <source>
        <dbReference type="SAM" id="MobiDB-lite"/>
    </source>
</evidence>
<evidence type="ECO:0000256" key="3">
    <source>
        <dbReference type="PROSITE-ProRule" id="PRU00221"/>
    </source>
</evidence>
<keyword evidence="6" id="KW-1185">Reference proteome</keyword>
<sequence length="472" mass="51469">MRHNNKRSRKRPRAASSIEAPAVAASTSQQPRDTRAHTESEERTSVPRAIPGFVWDSEKRRYFPATSRAANGREKKQKQRQQEVLEKIVAAQKRSQHEQPLESVPLLLRRRSAYLSSTETSSTVRHGSNRDRLLFAGLTRSSCPIASADMHSVVTALETFSDESSQRYMVAGYRSGLLKLMELDSDDNVGRSLSLTAAGEIISIHHVDQDKFFYASMGDGQSEGALTLASWNSSTGEILERYNICAFAACRPPAMFPLRTAVGIHCGLSVIDMDLGATKQIFSMRTKSDILSTTFIDNERVGLGGGRDGHIRLFDIRVDSARHNMRKGLLASYGCMHSSAIHGMGSDSWRLASASMDGQVRVWDLRMVGGGQGPSATCVNDLASSSGLPPACRLGFDLGHGVVAAAGSDSQLRVWSLYSGRLLRKLPLLPSQGTCMALSLEGNNIGPPSVYLGQSDLVTSFRCHRSSIHEDA</sequence>
<proteinExistence type="predicted"/>
<feature type="region of interest" description="Disordered" evidence="4">
    <location>
        <begin position="1"/>
        <end position="51"/>
    </location>
</feature>
<dbReference type="SUPFAM" id="SSF50978">
    <property type="entry name" value="WD40 repeat-like"/>
    <property type="match status" value="1"/>
</dbReference>
<evidence type="ECO:0000313" key="5">
    <source>
        <dbReference type="EMBL" id="PIA17895.1"/>
    </source>
</evidence>
<dbReference type="OrthoDB" id="128867at2759"/>
<organism evidence="5 6">
    <name type="scientific">Coemansia reversa (strain ATCC 12441 / NRRL 1564)</name>
    <dbReference type="NCBI Taxonomy" id="763665"/>
    <lineage>
        <taxon>Eukaryota</taxon>
        <taxon>Fungi</taxon>
        <taxon>Fungi incertae sedis</taxon>
        <taxon>Zoopagomycota</taxon>
        <taxon>Kickxellomycotina</taxon>
        <taxon>Kickxellomycetes</taxon>
        <taxon>Kickxellales</taxon>
        <taxon>Kickxellaceae</taxon>
        <taxon>Coemansia</taxon>
    </lineage>
</organism>
<dbReference type="Gene3D" id="2.130.10.10">
    <property type="entry name" value="YVTN repeat-like/Quinoprotein amine dehydrogenase"/>
    <property type="match status" value="1"/>
</dbReference>
<dbReference type="STRING" id="763665.A0A2G5BFV3"/>
<evidence type="ECO:0000313" key="6">
    <source>
        <dbReference type="Proteomes" id="UP000242474"/>
    </source>
</evidence>
<feature type="compositionally biased region" description="Low complexity" evidence="4">
    <location>
        <begin position="14"/>
        <end position="26"/>
    </location>
</feature>